<dbReference type="InterPro" id="IPR008966">
    <property type="entry name" value="Adhesion_dom_sf"/>
</dbReference>
<evidence type="ECO:0000313" key="4">
    <source>
        <dbReference type="Proteomes" id="UP000005959"/>
    </source>
</evidence>
<evidence type="ECO:0000256" key="1">
    <source>
        <dbReference type="SAM" id="SignalP"/>
    </source>
</evidence>
<proteinExistence type="predicted"/>
<organism evidence="3 4">
    <name type="scientific">Hafnia alvei ATCC 51873</name>
    <dbReference type="NCBI Taxonomy" id="1002364"/>
    <lineage>
        <taxon>Bacteria</taxon>
        <taxon>Pseudomonadati</taxon>
        <taxon>Pseudomonadota</taxon>
        <taxon>Gammaproteobacteria</taxon>
        <taxon>Enterobacterales</taxon>
        <taxon>Hafniaceae</taxon>
        <taxon>Hafnia</taxon>
    </lineage>
</organism>
<dbReference type="SUPFAM" id="SSF49401">
    <property type="entry name" value="Bacterial adhesins"/>
    <property type="match status" value="1"/>
</dbReference>
<dbReference type="Gene3D" id="2.60.40.1090">
    <property type="entry name" value="Fimbrial-type adhesion domain"/>
    <property type="match status" value="1"/>
</dbReference>
<name>G9Y448_HAFAL</name>
<evidence type="ECO:0000259" key="2">
    <source>
        <dbReference type="Pfam" id="PF00419"/>
    </source>
</evidence>
<dbReference type="PATRIC" id="fig|1002364.3.peg.1222"/>
<dbReference type="InterPro" id="IPR011228">
    <property type="entry name" value="UCP029766"/>
</dbReference>
<dbReference type="Proteomes" id="UP000005959">
    <property type="component" value="Unassembled WGS sequence"/>
</dbReference>
<dbReference type="InterPro" id="IPR000259">
    <property type="entry name" value="Adhesion_dom_fimbrial"/>
</dbReference>
<keyword evidence="1" id="KW-0732">Signal</keyword>
<dbReference type="AlphaFoldDB" id="G9Y448"/>
<reference evidence="3 4" key="1">
    <citation type="submission" date="2011-08" db="EMBL/GenBank/DDBJ databases">
        <authorList>
            <person name="Weinstock G."/>
            <person name="Sodergren E."/>
            <person name="Clifton S."/>
            <person name="Fulton L."/>
            <person name="Fulton B."/>
            <person name="Courtney L."/>
            <person name="Fronick C."/>
            <person name="Harrison M."/>
            <person name="Strong C."/>
            <person name="Farmer C."/>
            <person name="Delahaunty K."/>
            <person name="Markovic C."/>
            <person name="Hall O."/>
            <person name="Minx P."/>
            <person name="Tomlinson C."/>
            <person name="Mitreva M."/>
            <person name="Hou S."/>
            <person name="Chen J."/>
            <person name="Wollam A."/>
            <person name="Pepin K.H."/>
            <person name="Johnson M."/>
            <person name="Bhonagiri V."/>
            <person name="Zhang X."/>
            <person name="Suruliraj S."/>
            <person name="Warren W."/>
            <person name="Chinwalla A."/>
            <person name="Mardis E.R."/>
            <person name="Wilson R.K."/>
        </authorList>
    </citation>
    <scope>NUCLEOTIDE SEQUENCE [LARGE SCALE GENOMIC DNA]</scope>
    <source>
        <strain evidence="3 4">ATCC 51873</strain>
    </source>
</reference>
<dbReference type="HOGENOM" id="CLU_045639_0_0_6"/>
<dbReference type="Pfam" id="PF00419">
    <property type="entry name" value="Fimbrial"/>
    <property type="match status" value="1"/>
</dbReference>
<protein>
    <submittedName>
        <fullName evidence="3">Fimbrial protein</fullName>
    </submittedName>
</protein>
<feature type="signal peptide" evidence="1">
    <location>
        <begin position="1"/>
        <end position="33"/>
    </location>
</feature>
<gene>
    <name evidence="3" type="ORF">HMPREF0454_01329</name>
</gene>
<comment type="caution">
    <text evidence="3">The sequence shown here is derived from an EMBL/GenBank/DDBJ whole genome shotgun (WGS) entry which is preliminary data.</text>
</comment>
<dbReference type="GO" id="GO:0007155">
    <property type="term" value="P:cell adhesion"/>
    <property type="evidence" value="ECO:0007669"/>
    <property type="project" value="InterPro"/>
</dbReference>
<evidence type="ECO:0000313" key="3">
    <source>
        <dbReference type="EMBL" id="EHM45015.1"/>
    </source>
</evidence>
<feature type="domain" description="Fimbrial-type adhesion" evidence="2">
    <location>
        <begin position="266"/>
        <end position="443"/>
    </location>
</feature>
<dbReference type="PIRSF" id="PIRSF029766">
    <property type="entry name" value="UCP029766"/>
    <property type="match status" value="1"/>
</dbReference>
<accession>G9Y448</accession>
<dbReference type="EMBL" id="AGCI01000026">
    <property type="protein sequence ID" value="EHM45015.1"/>
    <property type="molecule type" value="Genomic_DNA"/>
</dbReference>
<dbReference type="GO" id="GO:0009289">
    <property type="term" value="C:pilus"/>
    <property type="evidence" value="ECO:0007669"/>
    <property type="project" value="InterPro"/>
</dbReference>
<dbReference type="InterPro" id="IPR036937">
    <property type="entry name" value="Adhesion_dom_fimbrial_sf"/>
</dbReference>
<feature type="chain" id="PRO_5003528856" evidence="1">
    <location>
        <begin position="34"/>
        <end position="443"/>
    </location>
</feature>
<sequence length="443" mass="47306">MLFIKGNDMFGIKVRAGMISTFFLLMMSSSAIAQCTKITAQSQLSSTSDGVGALWYGSLDYNNGSLGLPSVVDISTSNDFQPDGTLLASSVAPFTSYAVNSGYVSEQVLFRCDAADAGKVYEVYATNGDAAYAGMYDDGSITGVAPKSYATYVRNIAIRFTNMETGEFYDKIWKSRPLTGLDTDSQGRLLVKAKNFSAVQTEIFRLNYARSGTNNAASYLYAYTQPNAYIAFRGPGITGPADGADSQTSFPGWYGTWPASIGLYNYVTFRRGATCKVSNFTPVVTLPAINISALQAGEVSQSPFTLDFQCQSAATSGLKTGQIALGFLAPPASVAAATKYGLITSGAANYLLDEQYGAAGHARGVGVKIYRNNQPMQFLTTDTTKTTGWSPILGGDQTLVDSNTAQGINSYTETFMAQLEKFGGDELTAGSYQAHAQILIRIQ</sequence>